<dbReference type="InterPro" id="IPR000867">
    <property type="entry name" value="IGFBP-like"/>
</dbReference>
<name>A0AAD8ECQ6_DIPPU</name>
<evidence type="ECO:0000259" key="3">
    <source>
        <dbReference type="PROSITE" id="PS51323"/>
    </source>
</evidence>
<dbReference type="EMBL" id="JASPKZ010007289">
    <property type="protein sequence ID" value="KAJ9585251.1"/>
    <property type="molecule type" value="Genomic_DNA"/>
</dbReference>
<dbReference type="PANTHER" id="PTHR11348">
    <property type="entry name" value="CONNECTIVE TISSUE GROWTH FACTOR-RELATED"/>
    <property type="match status" value="1"/>
</dbReference>
<feature type="non-terminal residue" evidence="4">
    <location>
        <position position="1"/>
    </location>
</feature>
<dbReference type="GO" id="GO:0008201">
    <property type="term" value="F:heparin binding"/>
    <property type="evidence" value="ECO:0007669"/>
    <property type="project" value="TreeGrafter"/>
</dbReference>
<dbReference type="InterPro" id="IPR050941">
    <property type="entry name" value="CCN"/>
</dbReference>
<accession>A0AAD8ECQ6</accession>
<keyword evidence="1" id="KW-0732">Signal</keyword>
<dbReference type="Pfam" id="PF00219">
    <property type="entry name" value="IGFBP"/>
    <property type="match status" value="1"/>
</dbReference>
<evidence type="ECO:0000256" key="2">
    <source>
        <dbReference type="ARBA" id="ARBA00023157"/>
    </source>
</evidence>
<gene>
    <name evidence="4" type="ORF">L9F63_002951</name>
</gene>
<organism evidence="4 5">
    <name type="scientific">Diploptera punctata</name>
    <name type="common">Pacific beetle cockroach</name>
    <dbReference type="NCBI Taxonomy" id="6984"/>
    <lineage>
        <taxon>Eukaryota</taxon>
        <taxon>Metazoa</taxon>
        <taxon>Ecdysozoa</taxon>
        <taxon>Arthropoda</taxon>
        <taxon>Hexapoda</taxon>
        <taxon>Insecta</taxon>
        <taxon>Pterygota</taxon>
        <taxon>Neoptera</taxon>
        <taxon>Polyneoptera</taxon>
        <taxon>Dictyoptera</taxon>
        <taxon>Blattodea</taxon>
        <taxon>Blaberoidea</taxon>
        <taxon>Blaberidae</taxon>
        <taxon>Diplopterinae</taxon>
        <taxon>Diploptera</taxon>
    </lineage>
</organism>
<evidence type="ECO:0000256" key="1">
    <source>
        <dbReference type="ARBA" id="ARBA00022729"/>
    </source>
</evidence>
<reference evidence="4" key="2">
    <citation type="submission" date="2023-05" db="EMBL/GenBank/DDBJ databases">
        <authorList>
            <person name="Fouks B."/>
        </authorList>
    </citation>
    <scope>NUCLEOTIDE SEQUENCE</scope>
    <source>
        <strain evidence="4">Stay&amp;Tobe</strain>
        <tissue evidence="4">Testes</tissue>
    </source>
</reference>
<dbReference type="SMART" id="SM00121">
    <property type="entry name" value="IB"/>
    <property type="match status" value="1"/>
</dbReference>
<feature type="non-terminal residue" evidence="4">
    <location>
        <position position="101"/>
    </location>
</feature>
<protein>
    <recommendedName>
        <fullName evidence="3">IGFBP N-terminal domain-containing protein</fullName>
    </recommendedName>
</protein>
<dbReference type="GO" id="GO:0031012">
    <property type="term" value="C:extracellular matrix"/>
    <property type="evidence" value="ECO:0007669"/>
    <property type="project" value="TreeGrafter"/>
</dbReference>
<dbReference type="SUPFAM" id="SSF57184">
    <property type="entry name" value="Growth factor receptor domain"/>
    <property type="match status" value="1"/>
</dbReference>
<sequence>IRSHCSYPCECSSREPVCPAGVSVVRDGCGCCPICARQQGEPCDGTVLCDEKRGLVCQYPHRTAVKGICQAIKGFPCTVYNRTYDNGETFLLDCRTQCACQ</sequence>
<dbReference type="GO" id="GO:0005615">
    <property type="term" value="C:extracellular space"/>
    <property type="evidence" value="ECO:0007669"/>
    <property type="project" value="TreeGrafter"/>
</dbReference>
<dbReference type="GO" id="GO:0045597">
    <property type="term" value="P:positive regulation of cell differentiation"/>
    <property type="evidence" value="ECO:0007669"/>
    <property type="project" value="TreeGrafter"/>
</dbReference>
<keyword evidence="5" id="KW-1185">Reference proteome</keyword>
<comment type="caution">
    <text evidence="4">The sequence shown here is derived from an EMBL/GenBank/DDBJ whole genome shotgun (WGS) entry which is preliminary data.</text>
</comment>
<dbReference type="PANTHER" id="PTHR11348:SF17">
    <property type="entry name" value="CCN"/>
    <property type="match status" value="1"/>
</dbReference>
<dbReference type="AlphaFoldDB" id="A0AAD8ECQ6"/>
<reference evidence="4" key="1">
    <citation type="journal article" date="2023" name="IScience">
        <title>Live-bearing cockroach genome reveals convergent evolutionary mechanisms linked to viviparity in insects and beyond.</title>
        <authorList>
            <person name="Fouks B."/>
            <person name="Harrison M.C."/>
            <person name="Mikhailova A.A."/>
            <person name="Marchal E."/>
            <person name="English S."/>
            <person name="Carruthers M."/>
            <person name="Jennings E.C."/>
            <person name="Chiamaka E.L."/>
            <person name="Frigard R.A."/>
            <person name="Pippel M."/>
            <person name="Attardo G.M."/>
            <person name="Benoit J.B."/>
            <person name="Bornberg-Bauer E."/>
            <person name="Tobe S.S."/>
        </authorList>
    </citation>
    <scope>NUCLEOTIDE SEQUENCE</scope>
    <source>
        <strain evidence="4">Stay&amp;Tobe</strain>
    </source>
</reference>
<dbReference type="InterPro" id="IPR017891">
    <property type="entry name" value="Insulin_GF-bd_Cys-rich_CS"/>
</dbReference>
<dbReference type="GO" id="GO:0007165">
    <property type="term" value="P:signal transduction"/>
    <property type="evidence" value="ECO:0007669"/>
    <property type="project" value="TreeGrafter"/>
</dbReference>
<dbReference type="PROSITE" id="PS00222">
    <property type="entry name" value="IGFBP_N_1"/>
    <property type="match status" value="1"/>
</dbReference>
<dbReference type="GO" id="GO:0005178">
    <property type="term" value="F:integrin binding"/>
    <property type="evidence" value="ECO:0007669"/>
    <property type="project" value="TreeGrafter"/>
</dbReference>
<dbReference type="GO" id="GO:0007155">
    <property type="term" value="P:cell adhesion"/>
    <property type="evidence" value="ECO:0007669"/>
    <property type="project" value="TreeGrafter"/>
</dbReference>
<dbReference type="PROSITE" id="PS51323">
    <property type="entry name" value="IGFBP_N_2"/>
    <property type="match status" value="1"/>
</dbReference>
<proteinExistence type="predicted"/>
<evidence type="ECO:0000313" key="4">
    <source>
        <dbReference type="EMBL" id="KAJ9585251.1"/>
    </source>
</evidence>
<evidence type="ECO:0000313" key="5">
    <source>
        <dbReference type="Proteomes" id="UP001233999"/>
    </source>
</evidence>
<dbReference type="InterPro" id="IPR009030">
    <property type="entry name" value="Growth_fac_rcpt_cys_sf"/>
</dbReference>
<dbReference type="Proteomes" id="UP001233999">
    <property type="component" value="Unassembled WGS sequence"/>
</dbReference>
<keyword evidence="2" id="KW-1015">Disulfide bond</keyword>
<feature type="domain" description="IGFBP N-terminal" evidence="3">
    <location>
        <begin position="1"/>
        <end position="72"/>
    </location>
</feature>